<comment type="subcellular location">
    <subcellularLocation>
        <location evidence="1 7">Cell inner membrane</location>
        <topology evidence="1 7">Multi-pass membrane protein</topology>
    </subcellularLocation>
</comment>
<feature type="transmembrane region" description="Helical" evidence="7">
    <location>
        <begin position="166"/>
        <end position="190"/>
    </location>
</feature>
<feature type="transmembrane region" description="Helical" evidence="7">
    <location>
        <begin position="312"/>
        <end position="341"/>
    </location>
</feature>
<gene>
    <name evidence="9" type="ORF">SAMN05444390_102439</name>
</gene>
<protein>
    <recommendedName>
        <fullName evidence="7">TRAP transporter large permease protein</fullName>
    </recommendedName>
</protein>
<dbReference type="Pfam" id="PF06808">
    <property type="entry name" value="DctM"/>
    <property type="match status" value="1"/>
</dbReference>
<feature type="transmembrane region" description="Helical" evidence="7">
    <location>
        <begin position="12"/>
        <end position="34"/>
    </location>
</feature>
<evidence type="ECO:0000313" key="9">
    <source>
        <dbReference type="EMBL" id="SEG56410.1"/>
    </source>
</evidence>
<dbReference type="AlphaFoldDB" id="A0A1H6B717"/>
<reference evidence="9 10" key="1">
    <citation type="submission" date="2016-10" db="EMBL/GenBank/DDBJ databases">
        <authorList>
            <person name="de Groot N.N."/>
        </authorList>
    </citation>
    <scope>NUCLEOTIDE SEQUENCE [LARGE SCALE GENOMIC DNA]</scope>
    <source>
        <strain evidence="9 10">DSM 22012</strain>
    </source>
</reference>
<feature type="transmembrane region" description="Helical" evidence="7">
    <location>
        <begin position="46"/>
        <end position="68"/>
    </location>
</feature>
<comment type="function">
    <text evidence="7">Part of the tripartite ATP-independent periplasmic (TRAP) transport system.</text>
</comment>
<feature type="transmembrane region" description="Helical" evidence="7">
    <location>
        <begin position="394"/>
        <end position="412"/>
    </location>
</feature>
<comment type="subunit">
    <text evidence="7">The complex comprises the extracytoplasmic solute receptor protein and the two transmembrane proteins.</text>
</comment>
<feature type="transmembrane region" description="Helical" evidence="7">
    <location>
        <begin position="211"/>
        <end position="233"/>
    </location>
</feature>
<dbReference type="InterPro" id="IPR010656">
    <property type="entry name" value="DctM"/>
</dbReference>
<dbReference type="GO" id="GO:0005886">
    <property type="term" value="C:plasma membrane"/>
    <property type="evidence" value="ECO:0007669"/>
    <property type="project" value="UniProtKB-SubCell"/>
</dbReference>
<dbReference type="GO" id="GO:0022857">
    <property type="term" value="F:transmembrane transporter activity"/>
    <property type="evidence" value="ECO:0007669"/>
    <property type="project" value="UniProtKB-UniRule"/>
</dbReference>
<evidence type="ECO:0000259" key="8">
    <source>
        <dbReference type="Pfam" id="PF06808"/>
    </source>
</evidence>
<evidence type="ECO:0000256" key="3">
    <source>
        <dbReference type="ARBA" id="ARBA00022519"/>
    </source>
</evidence>
<feature type="transmembrane region" description="Helical" evidence="7">
    <location>
        <begin position="353"/>
        <end position="374"/>
    </location>
</feature>
<evidence type="ECO:0000256" key="2">
    <source>
        <dbReference type="ARBA" id="ARBA00022475"/>
    </source>
</evidence>
<evidence type="ECO:0000313" key="10">
    <source>
        <dbReference type="Proteomes" id="UP000236745"/>
    </source>
</evidence>
<dbReference type="PANTHER" id="PTHR33362">
    <property type="entry name" value="SIALIC ACID TRAP TRANSPORTER PERMEASE PROTEIN SIAT-RELATED"/>
    <property type="match status" value="1"/>
</dbReference>
<evidence type="ECO:0000256" key="1">
    <source>
        <dbReference type="ARBA" id="ARBA00004429"/>
    </source>
</evidence>
<sequence>MGSGFLFLTSGLLAAGLPIFVALTLAVFIGLSVAGTTPPMLIVQRMFSGLDSFPLMAIPLFILAGNLMSTSGLSNRILKVAQMLVGPFRGGLAMTTVTGSMFFGAISGSSPATVVSVGRLILPSMLKEGYDQKFSVGLLMATGAVGIIIPPSIFMIVYGAMAGVSIGALFMAGIGAGLVYGLVFLAYCYYRACKSGMESRPFPSRQELFTALREASWGLAIPVLILGGIYGGIFTPTEAAAVAVVYATVVGMFIYRELSIEDLWRVCVDSAVVTTQVMIIVASAAAFSWYLTTSGLTQQLATGLLSLSDNPVVLLLLINVVVLIAGMFLDPNSIVIILVPLVIKVAEMAGVDLVHLGVILCVNCAIGMFTPPFGMNLFVASSLGGVTYGQAVKGALPLVWLALIVLFVINAVPEISLWLPRTVMSGISG</sequence>
<comment type="similarity">
    <text evidence="7">Belongs to the TRAP transporter large permease family.</text>
</comment>
<keyword evidence="7" id="KW-0813">Transport</keyword>
<feature type="domain" description="TRAP C4-dicarboxylate transport system permease DctM subunit" evidence="8">
    <location>
        <begin position="11"/>
        <end position="415"/>
    </location>
</feature>
<dbReference type="PANTHER" id="PTHR33362:SF5">
    <property type="entry name" value="C4-DICARBOXYLATE TRAP TRANSPORTER LARGE PERMEASE PROTEIN DCTM"/>
    <property type="match status" value="1"/>
</dbReference>
<dbReference type="EMBL" id="FNVQ01000002">
    <property type="protein sequence ID" value="SEG56410.1"/>
    <property type="molecule type" value="Genomic_DNA"/>
</dbReference>
<dbReference type="RefSeq" id="WP_104003534.1">
    <property type="nucleotide sequence ID" value="NZ_FNVQ01000002.1"/>
</dbReference>
<dbReference type="Proteomes" id="UP000236745">
    <property type="component" value="Unassembled WGS sequence"/>
</dbReference>
<keyword evidence="2" id="KW-1003">Cell membrane</keyword>
<keyword evidence="4 7" id="KW-0812">Transmembrane</keyword>
<dbReference type="PIRSF" id="PIRSF006066">
    <property type="entry name" value="HI0050"/>
    <property type="match status" value="1"/>
</dbReference>
<dbReference type="InterPro" id="IPR004681">
    <property type="entry name" value="TRAP_DctM"/>
</dbReference>
<name>A0A1H6B717_9GAMM</name>
<keyword evidence="10" id="KW-1185">Reference proteome</keyword>
<accession>A0A1H6B717</accession>
<feature type="transmembrane region" description="Helical" evidence="7">
    <location>
        <begin position="101"/>
        <end position="122"/>
    </location>
</feature>
<keyword evidence="6 7" id="KW-0472">Membrane</keyword>
<organism evidence="9 10">
    <name type="scientific">Marinobacterium lutimaris</name>
    <dbReference type="NCBI Taxonomy" id="568106"/>
    <lineage>
        <taxon>Bacteria</taxon>
        <taxon>Pseudomonadati</taxon>
        <taxon>Pseudomonadota</taxon>
        <taxon>Gammaproteobacteria</taxon>
        <taxon>Oceanospirillales</taxon>
        <taxon>Oceanospirillaceae</taxon>
        <taxon>Marinobacterium</taxon>
    </lineage>
</organism>
<feature type="transmembrane region" description="Helical" evidence="7">
    <location>
        <begin position="270"/>
        <end position="292"/>
    </location>
</feature>
<evidence type="ECO:0000256" key="6">
    <source>
        <dbReference type="ARBA" id="ARBA00023136"/>
    </source>
</evidence>
<keyword evidence="5 7" id="KW-1133">Transmembrane helix</keyword>
<evidence type="ECO:0000256" key="7">
    <source>
        <dbReference type="RuleBase" id="RU369079"/>
    </source>
</evidence>
<keyword evidence="3 7" id="KW-0997">Cell inner membrane</keyword>
<feature type="transmembrane region" description="Helical" evidence="7">
    <location>
        <begin position="134"/>
        <end position="160"/>
    </location>
</feature>
<dbReference type="OrthoDB" id="9796052at2"/>
<evidence type="ECO:0000256" key="5">
    <source>
        <dbReference type="ARBA" id="ARBA00022989"/>
    </source>
</evidence>
<proteinExistence type="inferred from homology"/>
<dbReference type="NCBIfam" id="TIGR00786">
    <property type="entry name" value="dctM"/>
    <property type="match status" value="1"/>
</dbReference>
<feature type="transmembrane region" description="Helical" evidence="7">
    <location>
        <begin position="239"/>
        <end position="258"/>
    </location>
</feature>
<evidence type="ECO:0000256" key="4">
    <source>
        <dbReference type="ARBA" id="ARBA00022692"/>
    </source>
</evidence>